<reference evidence="1" key="1">
    <citation type="submission" date="2020-02" db="EMBL/GenBank/DDBJ databases">
        <authorList>
            <person name="Meier V. D."/>
        </authorList>
    </citation>
    <scope>NUCLEOTIDE SEQUENCE</scope>
    <source>
        <strain evidence="1">AVDCRST_MAG13</strain>
    </source>
</reference>
<evidence type="ECO:0000313" key="1">
    <source>
        <dbReference type="EMBL" id="CAA9524923.1"/>
    </source>
</evidence>
<dbReference type="AlphaFoldDB" id="A0A6J4TL74"/>
<organism evidence="1">
    <name type="scientific">uncultured Solirubrobacteraceae bacterium</name>
    <dbReference type="NCBI Taxonomy" id="1162706"/>
    <lineage>
        <taxon>Bacteria</taxon>
        <taxon>Bacillati</taxon>
        <taxon>Actinomycetota</taxon>
        <taxon>Thermoleophilia</taxon>
        <taxon>Solirubrobacterales</taxon>
        <taxon>Solirubrobacteraceae</taxon>
        <taxon>environmental samples</taxon>
    </lineage>
</organism>
<gene>
    <name evidence="1" type="ORF">AVDCRST_MAG13-3650</name>
</gene>
<name>A0A6J4TL74_9ACTN</name>
<proteinExistence type="predicted"/>
<protein>
    <submittedName>
        <fullName evidence="1">Uncharacterized protein</fullName>
    </submittedName>
</protein>
<sequence>MQVRGDDDRPLVAEVRAAARAAVPWLLDLLPSGQAPVPERASTPALIPVSEPRVRGGSAPRIKI</sequence>
<dbReference type="EMBL" id="CADCVO010000569">
    <property type="protein sequence ID" value="CAA9524923.1"/>
    <property type="molecule type" value="Genomic_DNA"/>
</dbReference>
<accession>A0A6J4TL74</accession>